<evidence type="ECO:0000256" key="1">
    <source>
        <dbReference type="ARBA" id="ARBA00022441"/>
    </source>
</evidence>
<dbReference type="InterPro" id="IPR000210">
    <property type="entry name" value="BTB/POZ_dom"/>
</dbReference>
<dbReference type="EnsemblMetazoa" id="XM_008214868">
    <property type="protein sequence ID" value="XP_008213090"/>
    <property type="gene ID" value="LOC100118039"/>
</dbReference>
<feature type="domain" description="BTB" evidence="4">
    <location>
        <begin position="51"/>
        <end position="118"/>
    </location>
</feature>
<dbReference type="SMART" id="SM00612">
    <property type="entry name" value="Kelch"/>
    <property type="match status" value="5"/>
</dbReference>
<dbReference type="KEGG" id="nvi:100118039"/>
<sequence>MEAKTYGWKFLSTSDRPSNDGPSNDGPKSIVYERQGHFSSLDVIRTKGDLCDVIIDVEDKSFPAHRIILAATIKYFQELILNSSDEETKVTISVKDVSAQSMESILTFAYTGAITITEENAQTLLVDADHLGLTDITEQCIKFFYTCLRPSNVSQIYSLAEARGIEPLMKKCKKFMVAHFEDVYKTDEYLNFDILLLKDIFSNHEIHADLEQLFDAVIRWITYNIDQRRFYTTELLSYARLSNLQSQVVIEYFSKIPSLVEENSEFVSEIVSLYETFEKIVYINEKKLIYVVDAEDSNNIEIYDPVIDQWDVANFVDRGENKQEFSCVVHKQKLYIIGGQSQKLGFKKTVQVNDLETKTWTSVAPMHSERSLSGAVVLNDFIYVCGGRNYSGPCNVVERYSPESNEWRMMCPMNICRSTFAVVALGDAIYAIGGTFDNAPLDTVERYDPDKNWWKSLNSIMHEKREQCGAAALNGKIYVCGGYNDDGAISSVEVYNPQTNRWTKLADMNSPRSGALVIANMGKIWAIGGCGADYNELSSVEIYDPETDTWTVTGPMSKIKGYVAGGL</sequence>
<keyword evidence="2" id="KW-0677">Repeat</keyword>
<dbReference type="SUPFAM" id="SSF54695">
    <property type="entry name" value="POZ domain"/>
    <property type="match status" value="1"/>
</dbReference>
<dbReference type="SUPFAM" id="SSF50965">
    <property type="entry name" value="Galactose oxidase, central domain"/>
    <property type="match status" value="1"/>
</dbReference>
<dbReference type="Pfam" id="PF24681">
    <property type="entry name" value="Kelch_KLHDC2_KLHL20_DRC7"/>
    <property type="match status" value="1"/>
</dbReference>
<dbReference type="Gene3D" id="3.30.710.10">
    <property type="entry name" value="Potassium Channel Kv1.1, Chain A"/>
    <property type="match status" value="1"/>
</dbReference>
<evidence type="ECO:0000313" key="6">
    <source>
        <dbReference type="Proteomes" id="UP000002358"/>
    </source>
</evidence>
<proteinExistence type="predicted"/>
<dbReference type="GO" id="GO:0003779">
    <property type="term" value="F:actin binding"/>
    <property type="evidence" value="ECO:0007669"/>
    <property type="project" value="UniProtKB-KW"/>
</dbReference>
<organism evidence="5 6">
    <name type="scientific">Nasonia vitripennis</name>
    <name type="common">Parasitic wasp</name>
    <dbReference type="NCBI Taxonomy" id="7425"/>
    <lineage>
        <taxon>Eukaryota</taxon>
        <taxon>Metazoa</taxon>
        <taxon>Ecdysozoa</taxon>
        <taxon>Arthropoda</taxon>
        <taxon>Hexapoda</taxon>
        <taxon>Insecta</taxon>
        <taxon>Pterygota</taxon>
        <taxon>Neoptera</taxon>
        <taxon>Endopterygota</taxon>
        <taxon>Hymenoptera</taxon>
        <taxon>Apocrita</taxon>
        <taxon>Proctotrupomorpha</taxon>
        <taxon>Chalcidoidea</taxon>
        <taxon>Pteromalidae</taxon>
        <taxon>Pteromalinae</taxon>
        <taxon>Nasonia</taxon>
    </lineage>
</organism>
<dbReference type="InterPro" id="IPR011333">
    <property type="entry name" value="SKP1/BTB/POZ_sf"/>
</dbReference>
<dbReference type="AlphaFoldDB" id="A0A7M7LUZ1"/>
<dbReference type="Pfam" id="PF01344">
    <property type="entry name" value="Kelch_1"/>
    <property type="match status" value="2"/>
</dbReference>
<dbReference type="PANTHER" id="PTHR24412">
    <property type="entry name" value="KELCH PROTEIN"/>
    <property type="match status" value="1"/>
</dbReference>
<evidence type="ECO:0000313" key="5">
    <source>
        <dbReference type="EnsemblMetazoa" id="XP_008213090"/>
    </source>
</evidence>
<dbReference type="Gene3D" id="1.25.40.420">
    <property type="match status" value="1"/>
</dbReference>
<dbReference type="SMART" id="SM00875">
    <property type="entry name" value="BACK"/>
    <property type="match status" value="1"/>
</dbReference>
<dbReference type="Pfam" id="PF00651">
    <property type="entry name" value="BTB"/>
    <property type="match status" value="1"/>
</dbReference>
<dbReference type="PROSITE" id="PS50097">
    <property type="entry name" value="BTB"/>
    <property type="match status" value="1"/>
</dbReference>
<keyword evidence="3" id="KW-0009">Actin-binding</keyword>
<evidence type="ECO:0000259" key="4">
    <source>
        <dbReference type="PROSITE" id="PS50097"/>
    </source>
</evidence>
<evidence type="ECO:0000256" key="2">
    <source>
        <dbReference type="ARBA" id="ARBA00022737"/>
    </source>
</evidence>
<dbReference type="InterPro" id="IPR006652">
    <property type="entry name" value="Kelch_1"/>
</dbReference>
<dbReference type="InterPro" id="IPR011043">
    <property type="entry name" value="Gal_Oxase/kelch_b-propeller"/>
</dbReference>
<dbReference type="PANTHER" id="PTHR24412:SF489">
    <property type="entry name" value="RING FINGER DOMAIN AND KELCH REPEAT-CONTAINING PROTEIN DDB_G0271372"/>
    <property type="match status" value="1"/>
</dbReference>
<dbReference type="Proteomes" id="UP000002358">
    <property type="component" value="Chromosome 1"/>
</dbReference>
<dbReference type="SMR" id="A0A7M7LUZ1"/>
<evidence type="ECO:0000256" key="3">
    <source>
        <dbReference type="ARBA" id="ARBA00023203"/>
    </source>
</evidence>
<keyword evidence="6" id="KW-1185">Reference proteome</keyword>
<accession>A0A7M7LUZ1</accession>
<dbReference type="Gene3D" id="2.120.10.80">
    <property type="entry name" value="Kelch-type beta propeller"/>
    <property type="match status" value="2"/>
</dbReference>
<name>A0A7M7LUZ1_NASVI</name>
<dbReference type="InterPro" id="IPR011705">
    <property type="entry name" value="BACK"/>
</dbReference>
<dbReference type="Pfam" id="PF07707">
    <property type="entry name" value="BACK"/>
    <property type="match status" value="1"/>
</dbReference>
<dbReference type="InParanoid" id="A0A7M7LUZ1"/>
<protein>
    <recommendedName>
        <fullName evidence="4">BTB domain-containing protein</fullName>
    </recommendedName>
</protein>
<keyword evidence="1" id="KW-0880">Kelch repeat</keyword>
<dbReference type="InterPro" id="IPR015915">
    <property type="entry name" value="Kelch-typ_b-propeller"/>
</dbReference>
<gene>
    <name evidence="5" type="primary">100118039</name>
</gene>
<dbReference type="SMART" id="SM00225">
    <property type="entry name" value="BTB"/>
    <property type="match status" value="1"/>
</dbReference>
<dbReference type="OMA" id="NHEIHAD"/>
<reference evidence="5" key="1">
    <citation type="submission" date="2021-01" db="UniProtKB">
        <authorList>
            <consortium name="EnsemblMetazoa"/>
        </authorList>
    </citation>
    <scope>IDENTIFICATION</scope>
</reference>
<dbReference type="OrthoDB" id="45365at2759"/>